<evidence type="ECO:0000313" key="8">
    <source>
        <dbReference type="EMBL" id="AQZ94067.1"/>
    </source>
</evidence>
<feature type="transmembrane region" description="Helical" evidence="6">
    <location>
        <begin position="204"/>
        <end position="226"/>
    </location>
</feature>
<keyword evidence="9" id="KW-1185">Reference proteome</keyword>
<dbReference type="Proteomes" id="UP000243488">
    <property type="component" value="Chromosome"/>
</dbReference>
<feature type="domain" description="EamA" evidence="7">
    <location>
        <begin position="14"/>
        <end position="136"/>
    </location>
</feature>
<dbReference type="InterPro" id="IPR050638">
    <property type="entry name" value="AA-Vitamin_Transporters"/>
</dbReference>
<feature type="transmembrane region" description="Helical" evidence="6">
    <location>
        <begin position="260"/>
        <end position="279"/>
    </location>
</feature>
<feature type="transmembrane region" description="Helical" evidence="6">
    <location>
        <begin position="120"/>
        <end position="143"/>
    </location>
</feature>
<feature type="transmembrane region" description="Helical" evidence="6">
    <location>
        <begin position="178"/>
        <end position="198"/>
    </location>
</feature>
<reference evidence="8 9" key="1">
    <citation type="submission" date="2017-03" db="EMBL/GenBank/DDBJ databases">
        <title>Complete genome sequence of the novel DNRA strain Pseudomonas sp. S-6-2 isolated from Chinese polluted river sediment. Journal of Biotechnology.</title>
        <authorList>
            <person name="Li J."/>
            <person name="Xiang F."/>
            <person name="Wang L."/>
            <person name="Xi L."/>
            <person name="Liu J."/>
        </authorList>
    </citation>
    <scope>NUCLEOTIDE SEQUENCE [LARGE SCALE GENOMIC DNA]</scope>
    <source>
        <strain evidence="8 9">S-6-2</strain>
    </source>
</reference>
<sequence length="284" mass="30733">MLNIQWAAIGPTALFVLLWSGGAIFSTWGLHYTSAFAFLLLRFALACGLLAVLAAWRRRWLPQPGSGWRVSVTGLLMIGGYTICYLLSLEHGLTPGVLATLLGVQPILTLMLLERRATAWRWFGLLLALAGLALVVLDSLLAARFSPSGIGFALAALVCMTWGAIVQKGIEQAPLDVLPLQYALGLLCCLLLAPWQPLRISFEWALLIPLLYMGVGISVLATLLLYRLIRVGNLVNVTSLFYLVPGVTAVLDYLVFGNRLAPLSLLGMGAILLGLGLVFRHRPG</sequence>
<dbReference type="SUPFAM" id="SSF103481">
    <property type="entry name" value="Multidrug resistance efflux transporter EmrE"/>
    <property type="match status" value="2"/>
</dbReference>
<feature type="transmembrane region" description="Helical" evidence="6">
    <location>
        <begin position="149"/>
        <end position="166"/>
    </location>
</feature>
<name>A0A1V0B298_9GAMM</name>
<feature type="domain" description="EamA" evidence="7">
    <location>
        <begin position="148"/>
        <end position="279"/>
    </location>
</feature>
<dbReference type="RefSeq" id="WP_080048922.1">
    <property type="nucleotide sequence ID" value="NZ_CP020100.1"/>
</dbReference>
<evidence type="ECO:0000256" key="1">
    <source>
        <dbReference type="ARBA" id="ARBA00004141"/>
    </source>
</evidence>
<feature type="transmembrane region" description="Helical" evidence="6">
    <location>
        <begin position="94"/>
        <end position="113"/>
    </location>
</feature>
<evidence type="ECO:0000256" key="6">
    <source>
        <dbReference type="SAM" id="Phobius"/>
    </source>
</evidence>
<gene>
    <name evidence="8" type="ORF">BVH74_04555</name>
</gene>
<feature type="transmembrane region" description="Helical" evidence="6">
    <location>
        <begin position="233"/>
        <end position="254"/>
    </location>
</feature>
<dbReference type="PANTHER" id="PTHR32322:SF2">
    <property type="entry name" value="EAMA DOMAIN-CONTAINING PROTEIN"/>
    <property type="match status" value="1"/>
</dbReference>
<dbReference type="Pfam" id="PF00892">
    <property type="entry name" value="EamA"/>
    <property type="match status" value="2"/>
</dbReference>
<dbReference type="AlphaFoldDB" id="A0A1V0B298"/>
<accession>A0A1V0B298</accession>
<keyword evidence="5 6" id="KW-0472">Membrane</keyword>
<comment type="subcellular location">
    <subcellularLocation>
        <location evidence="1">Membrane</location>
        <topology evidence="1">Multi-pass membrane protein</topology>
    </subcellularLocation>
</comment>
<organism evidence="8 9">
    <name type="scientific">Halopseudomonas phragmitis</name>
    <dbReference type="NCBI Taxonomy" id="1931241"/>
    <lineage>
        <taxon>Bacteria</taxon>
        <taxon>Pseudomonadati</taxon>
        <taxon>Pseudomonadota</taxon>
        <taxon>Gammaproteobacteria</taxon>
        <taxon>Pseudomonadales</taxon>
        <taxon>Pseudomonadaceae</taxon>
        <taxon>Halopseudomonas</taxon>
    </lineage>
</organism>
<evidence type="ECO:0000313" key="9">
    <source>
        <dbReference type="Proteomes" id="UP000243488"/>
    </source>
</evidence>
<dbReference type="InterPro" id="IPR037185">
    <property type="entry name" value="EmrE-like"/>
</dbReference>
<proteinExistence type="inferred from homology"/>
<dbReference type="KEGG" id="ppha:BVH74_04555"/>
<dbReference type="InterPro" id="IPR000620">
    <property type="entry name" value="EamA_dom"/>
</dbReference>
<keyword evidence="4 6" id="KW-1133">Transmembrane helix</keyword>
<evidence type="ECO:0000259" key="7">
    <source>
        <dbReference type="Pfam" id="PF00892"/>
    </source>
</evidence>
<dbReference type="GO" id="GO:0016020">
    <property type="term" value="C:membrane"/>
    <property type="evidence" value="ECO:0007669"/>
    <property type="project" value="UniProtKB-SubCell"/>
</dbReference>
<feature type="transmembrane region" description="Helical" evidence="6">
    <location>
        <begin position="68"/>
        <end position="88"/>
    </location>
</feature>
<protein>
    <submittedName>
        <fullName evidence="8">EamA family transporter</fullName>
    </submittedName>
</protein>
<evidence type="ECO:0000256" key="4">
    <source>
        <dbReference type="ARBA" id="ARBA00022989"/>
    </source>
</evidence>
<evidence type="ECO:0000256" key="2">
    <source>
        <dbReference type="ARBA" id="ARBA00007362"/>
    </source>
</evidence>
<dbReference type="EMBL" id="CP020100">
    <property type="protein sequence ID" value="AQZ94067.1"/>
    <property type="molecule type" value="Genomic_DNA"/>
</dbReference>
<keyword evidence="3 6" id="KW-0812">Transmembrane</keyword>
<evidence type="ECO:0000256" key="5">
    <source>
        <dbReference type="ARBA" id="ARBA00023136"/>
    </source>
</evidence>
<comment type="similarity">
    <text evidence="2">Belongs to the EamA transporter family.</text>
</comment>
<feature type="transmembrane region" description="Helical" evidence="6">
    <location>
        <begin position="12"/>
        <end position="30"/>
    </location>
</feature>
<dbReference type="PANTHER" id="PTHR32322">
    <property type="entry name" value="INNER MEMBRANE TRANSPORTER"/>
    <property type="match status" value="1"/>
</dbReference>
<evidence type="ECO:0000256" key="3">
    <source>
        <dbReference type="ARBA" id="ARBA00022692"/>
    </source>
</evidence>
<feature type="transmembrane region" description="Helical" evidence="6">
    <location>
        <begin position="36"/>
        <end position="56"/>
    </location>
</feature>